<dbReference type="GO" id="GO:0050661">
    <property type="term" value="F:NADP binding"/>
    <property type="evidence" value="ECO:0007669"/>
    <property type="project" value="InterPro"/>
</dbReference>
<sequence>MSTSDSRDVAVVRYGDEQIGRDRRRGGWRRPRVGGTQADHRRLRVQDYSDVLIIGAGISGIGAAYRVTERNPGLRYTILERRSRIGGTWDLFRYPGIRSDSDIFTLSFPWEPWTRQENVADGEYIRQYLADTAHKHGIDRHIRFDTHVTSVDWDSSTDTWTVHARQDGQERTFRSRFLFCGTGYYSYDDPYRPDIAGLDRFGGQVVHPQFWPEDLDHTGKRVVVIGSGATAISLIPALSEKAAHVTMLQRSPTYMMSMPRIDPMVDAIRKVLPRRLSHAVVRFRNAMFHVLTYFMFRKAPKFGRWLIRNRTIAALPPGYDVDVHFKPRYNPWDQRMCLVLDNDLFEKVKQGRADVVTDTIDHVDETGIVLSSGARLDADIIVTATGLQLQALGGIRVFVDGEEIDPTDRFVYKEYLIEDLPNIAWCIGYTNASWTLRADMTAKAFAKLVAYMGSHGYTHAYPHRGDAPISEKPAFDLQANYIKRAPHALPRSGTRRPWNVRHNYVLDVIDHRFDRIEESMVFGRAPVRVVTSA</sequence>
<keyword evidence="4" id="KW-0274">FAD</keyword>
<keyword evidence="3" id="KW-0285">Flavoprotein</keyword>
<evidence type="ECO:0000256" key="6">
    <source>
        <dbReference type="ARBA" id="ARBA00023002"/>
    </source>
</evidence>
<comment type="caution">
    <text evidence="8">The sequence shown here is derived from an EMBL/GenBank/DDBJ whole genome shotgun (WGS) entry which is preliminary data.</text>
</comment>
<name>A0A9X2Y9C5_9MYCO</name>
<keyword evidence="7" id="KW-0503">Monooxygenase</keyword>
<keyword evidence="5" id="KW-0521">NADP</keyword>
<dbReference type="EMBL" id="JACKRN010000027">
    <property type="protein sequence ID" value="MCV7069244.1"/>
    <property type="molecule type" value="Genomic_DNA"/>
</dbReference>
<keyword evidence="6" id="KW-0560">Oxidoreductase</keyword>
<comment type="similarity">
    <text evidence="2">Belongs to the FAD-binding monooxygenase family.</text>
</comment>
<evidence type="ECO:0000313" key="9">
    <source>
        <dbReference type="Proteomes" id="UP001140272"/>
    </source>
</evidence>
<dbReference type="PRINTS" id="PR00368">
    <property type="entry name" value="FADPNR"/>
</dbReference>
<protein>
    <submittedName>
        <fullName evidence="8">NAD(P)/FAD-dependent oxidoreductase</fullName>
    </submittedName>
</protein>
<dbReference type="Gene3D" id="3.50.50.60">
    <property type="entry name" value="FAD/NAD(P)-binding domain"/>
    <property type="match status" value="1"/>
</dbReference>
<dbReference type="FunFam" id="3.50.50.60:FF:000228">
    <property type="entry name" value="FAD-containing monooxygenase EthA"/>
    <property type="match status" value="1"/>
</dbReference>
<evidence type="ECO:0000256" key="7">
    <source>
        <dbReference type="ARBA" id="ARBA00023033"/>
    </source>
</evidence>
<evidence type="ECO:0000256" key="5">
    <source>
        <dbReference type="ARBA" id="ARBA00022857"/>
    </source>
</evidence>
<dbReference type="Pfam" id="PF00743">
    <property type="entry name" value="FMO-like"/>
    <property type="match status" value="1"/>
</dbReference>
<dbReference type="PANTHER" id="PTHR43872:SF1">
    <property type="entry name" value="MONOOXYGENASE, PUTATIVE (AFU_ORTHOLOGUE AFUA_8G02570)-RELATED"/>
    <property type="match status" value="1"/>
</dbReference>
<evidence type="ECO:0000313" key="8">
    <source>
        <dbReference type="EMBL" id="MCV7069244.1"/>
    </source>
</evidence>
<evidence type="ECO:0000256" key="1">
    <source>
        <dbReference type="ARBA" id="ARBA00001974"/>
    </source>
</evidence>
<dbReference type="PRINTS" id="PR00411">
    <property type="entry name" value="PNDRDTASEI"/>
</dbReference>
<dbReference type="Proteomes" id="UP001140272">
    <property type="component" value="Unassembled WGS sequence"/>
</dbReference>
<accession>A0A9X2Y9C5</accession>
<dbReference type="GO" id="GO:0004499">
    <property type="term" value="F:N,N-dimethylaniline monooxygenase activity"/>
    <property type="evidence" value="ECO:0007669"/>
    <property type="project" value="InterPro"/>
</dbReference>
<comment type="cofactor">
    <cofactor evidence="1">
        <name>FAD</name>
        <dbReference type="ChEBI" id="CHEBI:57692"/>
    </cofactor>
</comment>
<evidence type="ECO:0000256" key="4">
    <source>
        <dbReference type="ARBA" id="ARBA00022827"/>
    </source>
</evidence>
<organism evidence="8 9">
    <name type="scientific">Mycolicibacterium rufum</name>
    <dbReference type="NCBI Taxonomy" id="318424"/>
    <lineage>
        <taxon>Bacteria</taxon>
        <taxon>Bacillati</taxon>
        <taxon>Actinomycetota</taxon>
        <taxon>Actinomycetes</taxon>
        <taxon>Mycobacteriales</taxon>
        <taxon>Mycobacteriaceae</taxon>
        <taxon>Mycolicibacterium</taxon>
    </lineage>
</organism>
<dbReference type="InterPro" id="IPR036188">
    <property type="entry name" value="FAD/NAD-bd_sf"/>
</dbReference>
<dbReference type="InterPro" id="IPR020946">
    <property type="entry name" value="Flavin_mOase-like"/>
</dbReference>
<dbReference type="InterPro" id="IPR051820">
    <property type="entry name" value="FAD-binding_MO"/>
</dbReference>
<dbReference type="GO" id="GO:0050660">
    <property type="term" value="F:flavin adenine dinucleotide binding"/>
    <property type="evidence" value="ECO:0007669"/>
    <property type="project" value="InterPro"/>
</dbReference>
<dbReference type="AlphaFoldDB" id="A0A9X2Y9C5"/>
<gene>
    <name evidence="8" type="ORF">H7H73_00590</name>
</gene>
<proteinExistence type="inferred from homology"/>
<dbReference type="SUPFAM" id="SSF51905">
    <property type="entry name" value="FAD/NAD(P)-binding domain"/>
    <property type="match status" value="1"/>
</dbReference>
<reference evidence="8" key="2">
    <citation type="journal article" date="2022" name="BMC Genomics">
        <title>Comparative genome analysis of mycobacteria focusing on tRNA and non-coding RNA.</title>
        <authorList>
            <person name="Behra P.R.K."/>
            <person name="Pettersson B.M.F."/>
            <person name="Ramesh M."/>
            <person name="Das S."/>
            <person name="Dasgupta S."/>
            <person name="Kirsebom L.A."/>
        </authorList>
    </citation>
    <scope>NUCLEOTIDE SEQUENCE</scope>
    <source>
        <strain evidence="8">DSM 45406</strain>
    </source>
</reference>
<evidence type="ECO:0000256" key="3">
    <source>
        <dbReference type="ARBA" id="ARBA00022630"/>
    </source>
</evidence>
<reference evidence="8" key="1">
    <citation type="submission" date="2020-07" db="EMBL/GenBank/DDBJ databases">
        <authorList>
            <person name="Pettersson B.M.F."/>
            <person name="Behra P.R.K."/>
            <person name="Ramesh M."/>
            <person name="Das S."/>
            <person name="Dasgupta S."/>
            <person name="Kirsebom L.A."/>
        </authorList>
    </citation>
    <scope>NUCLEOTIDE SEQUENCE</scope>
    <source>
        <strain evidence="8">DSM 45406</strain>
    </source>
</reference>
<dbReference type="PANTHER" id="PTHR43872">
    <property type="entry name" value="MONOOXYGENASE, PUTATIVE (AFU_ORTHOLOGUE AFUA_8G02570)-RELATED"/>
    <property type="match status" value="1"/>
</dbReference>
<evidence type="ECO:0000256" key="2">
    <source>
        <dbReference type="ARBA" id="ARBA00010139"/>
    </source>
</evidence>